<keyword evidence="5" id="KW-0804">Transcription</keyword>
<dbReference type="InterPro" id="IPR039418">
    <property type="entry name" value="LexA-like"/>
</dbReference>
<dbReference type="PaxDb" id="289377-HL41_06890"/>
<dbReference type="GO" id="GO:0004252">
    <property type="term" value="F:serine-type endopeptidase activity"/>
    <property type="evidence" value="ECO:0007669"/>
    <property type="project" value="InterPro"/>
</dbReference>
<dbReference type="PANTHER" id="PTHR40661">
    <property type="match status" value="1"/>
</dbReference>
<evidence type="ECO:0000259" key="6">
    <source>
        <dbReference type="PROSITE" id="PS50943"/>
    </source>
</evidence>
<evidence type="ECO:0000256" key="4">
    <source>
        <dbReference type="ARBA" id="ARBA00023125"/>
    </source>
</evidence>
<dbReference type="CDD" id="cd06529">
    <property type="entry name" value="S24_LexA-like"/>
    <property type="match status" value="1"/>
</dbReference>
<evidence type="ECO:0000256" key="3">
    <source>
        <dbReference type="ARBA" id="ARBA00023015"/>
    </source>
</evidence>
<proteinExistence type="predicted"/>
<dbReference type="AlphaFoldDB" id="A0A075WVE9"/>
<dbReference type="SUPFAM" id="SSF47413">
    <property type="entry name" value="lambda repressor-like DNA-binding domains"/>
    <property type="match status" value="1"/>
</dbReference>
<keyword evidence="8" id="KW-1185">Reference proteome</keyword>
<keyword evidence="1" id="KW-0645">Protease</keyword>
<dbReference type="PANTHER" id="PTHR40661:SF3">
    <property type="entry name" value="FELS-1 PROPHAGE TRANSCRIPTIONAL REGULATOR"/>
    <property type="match status" value="1"/>
</dbReference>
<dbReference type="eggNOG" id="COG1974">
    <property type="taxonomic scope" value="Bacteria"/>
</dbReference>
<dbReference type="GO" id="GO:0003677">
    <property type="term" value="F:DNA binding"/>
    <property type="evidence" value="ECO:0007669"/>
    <property type="project" value="UniProtKB-KW"/>
</dbReference>
<evidence type="ECO:0000256" key="1">
    <source>
        <dbReference type="ARBA" id="ARBA00022670"/>
    </source>
</evidence>
<dbReference type="Proteomes" id="UP000028481">
    <property type="component" value="Chromosome"/>
</dbReference>
<dbReference type="OrthoDB" id="13624at2"/>
<feature type="domain" description="HTH cro/C1-type" evidence="6">
    <location>
        <begin position="17"/>
        <end position="72"/>
    </location>
</feature>
<dbReference type="HOGENOM" id="CLU_066192_1_1_0"/>
<dbReference type="GO" id="GO:0016020">
    <property type="term" value="C:membrane"/>
    <property type="evidence" value="ECO:0007669"/>
    <property type="project" value="InterPro"/>
</dbReference>
<dbReference type="InterPro" id="IPR036286">
    <property type="entry name" value="LexA/Signal_pep-like_sf"/>
</dbReference>
<gene>
    <name evidence="7" type="ORF">HL41_06890</name>
</gene>
<dbReference type="SUPFAM" id="SSF51306">
    <property type="entry name" value="LexA/Signal peptidase"/>
    <property type="match status" value="1"/>
</dbReference>
<sequence>MQNCGNLDKNSELAQRIKHLRKNILKFSQKDFAEKLMIGLRTLQYYESNEYPIPDKILRLISQIFGVSYEWLKTGQGEIFEKKPSIEEIILAEQRRIKENSILVPVIGKAGAGFPQMKGDIEIIGYIETKKIPRVNPSDLIAVEVHGDSMEPTLQEGDKVIAKIYIGDGFDIPNRKIVIVADQEGELLVKRLMKKDGLILLTSDNPNYPPIIPQEARIIAVALKLLREISL</sequence>
<dbReference type="Pfam" id="PF01381">
    <property type="entry name" value="HTH_3"/>
    <property type="match status" value="1"/>
</dbReference>
<keyword evidence="4" id="KW-0238">DNA-binding</keyword>
<dbReference type="InterPro" id="IPR019756">
    <property type="entry name" value="Pept_S26A_signal_pept_1_Ser-AS"/>
</dbReference>
<dbReference type="KEGG" id="tcm:HL41_06890"/>
<accession>A0A075WVE9</accession>
<evidence type="ECO:0000256" key="5">
    <source>
        <dbReference type="ARBA" id="ARBA00023163"/>
    </source>
</evidence>
<dbReference type="PROSITE" id="PS00501">
    <property type="entry name" value="SPASE_I_1"/>
    <property type="match status" value="1"/>
</dbReference>
<dbReference type="Pfam" id="PF00717">
    <property type="entry name" value="Peptidase_S24"/>
    <property type="match status" value="1"/>
</dbReference>
<dbReference type="GO" id="GO:0006508">
    <property type="term" value="P:proteolysis"/>
    <property type="evidence" value="ECO:0007669"/>
    <property type="project" value="UniProtKB-KW"/>
</dbReference>
<evidence type="ECO:0000256" key="2">
    <source>
        <dbReference type="ARBA" id="ARBA00022801"/>
    </source>
</evidence>
<dbReference type="RefSeq" id="WP_038061521.1">
    <property type="nucleotide sequence ID" value="NZ_CP008796.1"/>
</dbReference>
<keyword evidence="3" id="KW-0805">Transcription regulation</keyword>
<dbReference type="Gene3D" id="2.10.109.10">
    <property type="entry name" value="Umud Fragment, subunit A"/>
    <property type="match status" value="1"/>
</dbReference>
<dbReference type="SMART" id="SM00530">
    <property type="entry name" value="HTH_XRE"/>
    <property type="match status" value="1"/>
</dbReference>
<keyword evidence="2" id="KW-0378">Hydrolase</keyword>
<dbReference type="STRING" id="289377.HL41_06890"/>
<evidence type="ECO:0000313" key="7">
    <source>
        <dbReference type="EMBL" id="AIH04448.1"/>
    </source>
</evidence>
<dbReference type="InterPro" id="IPR001387">
    <property type="entry name" value="Cro/C1-type_HTH"/>
</dbReference>
<dbReference type="InterPro" id="IPR010982">
    <property type="entry name" value="Lambda_DNA-bd_dom_sf"/>
</dbReference>
<evidence type="ECO:0000313" key="8">
    <source>
        <dbReference type="Proteomes" id="UP000028481"/>
    </source>
</evidence>
<organism evidence="7 8">
    <name type="scientific">Thermodesulfobacterium commune DSM 2178</name>
    <dbReference type="NCBI Taxonomy" id="289377"/>
    <lineage>
        <taxon>Bacteria</taxon>
        <taxon>Pseudomonadati</taxon>
        <taxon>Thermodesulfobacteriota</taxon>
        <taxon>Thermodesulfobacteria</taxon>
        <taxon>Thermodesulfobacteriales</taxon>
        <taxon>Thermodesulfobacteriaceae</taxon>
        <taxon>Thermodesulfobacterium</taxon>
    </lineage>
</organism>
<name>A0A075WVE9_9BACT</name>
<reference evidence="7 8" key="1">
    <citation type="journal article" date="2015" name="Genome Announc.">
        <title>Genome Sequence of a Sulfate-Reducing Thermophilic Bacterium, Thermodesulfobacterium commune DSM 2178T (Phylum Thermodesulfobacteria).</title>
        <authorList>
            <person name="Bhatnagar S."/>
            <person name="Badger J.H."/>
            <person name="Madupu R."/>
            <person name="Khouri H.M."/>
            <person name="O'Connor E.M."/>
            <person name="Robb F.T."/>
            <person name="Ward N.L."/>
            <person name="Eisen J.A."/>
        </authorList>
    </citation>
    <scope>NUCLEOTIDE SEQUENCE [LARGE SCALE GENOMIC DNA]</scope>
    <source>
        <strain evidence="7 8">DSM 2178</strain>
    </source>
</reference>
<dbReference type="PROSITE" id="PS50943">
    <property type="entry name" value="HTH_CROC1"/>
    <property type="match status" value="1"/>
</dbReference>
<dbReference type="CDD" id="cd00093">
    <property type="entry name" value="HTH_XRE"/>
    <property type="match status" value="1"/>
</dbReference>
<dbReference type="InterPro" id="IPR015927">
    <property type="entry name" value="Peptidase_S24_S26A/B/C"/>
</dbReference>
<dbReference type="Gene3D" id="1.10.260.40">
    <property type="entry name" value="lambda repressor-like DNA-binding domains"/>
    <property type="match status" value="1"/>
</dbReference>
<dbReference type="EMBL" id="CP008796">
    <property type="protein sequence ID" value="AIH04448.1"/>
    <property type="molecule type" value="Genomic_DNA"/>
</dbReference>
<protein>
    <recommendedName>
        <fullName evidence="6">HTH cro/C1-type domain-containing protein</fullName>
    </recommendedName>
</protein>